<comment type="function">
    <text evidence="9">CRISPR (clustered regularly interspaced short palindromic repeat), is an adaptive immune system that provides protection against mobile genetic elements (viruses, transposable elements and conjugative plasmids). CRISPR clusters contain sequences complementary to antecedent mobile elements and target invading nucleic acids. CRISPR clusters are transcribed and processed into CRISPR RNA (crRNA). Functions as a ssRNA-specific endoribonuclease. Involved in the integration of spacer DNA into the CRISPR cassette.</text>
</comment>
<dbReference type="GO" id="GO:0016787">
    <property type="term" value="F:hydrolase activity"/>
    <property type="evidence" value="ECO:0007669"/>
    <property type="project" value="UniProtKB-KW"/>
</dbReference>
<dbReference type="PANTHER" id="PTHR34405:SF3">
    <property type="entry name" value="CRISPR-ASSOCIATED ENDORIBONUCLEASE CAS2 3"/>
    <property type="match status" value="1"/>
</dbReference>
<sequence length="80" mass="9643">MKTILIYDIPDDKKRKKIAEACKDYDLHRIQWSAFIGRLNRNLREELMLRLDKILGEEEGDIKLFPICNKDLKQKQEIKR</sequence>
<evidence type="ECO:0000256" key="6">
    <source>
        <dbReference type="ARBA" id="ARBA00022801"/>
    </source>
</evidence>
<accession>A0A938XR52</accession>
<dbReference type="NCBIfam" id="TIGR01573">
    <property type="entry name" value="cas2"/>
    <property type="match status" value="1"/>
</dbReference>
<comment type="subunit">
    <text evidence="9">Homodimer, forms a heterotetramer with a Cas1 homodimer.</text>
</comment>
<keyword evidence="6 9" id="KW-0378">Hydrolase</keyword>
<dbReference type="HAMAP" id="MF_01471">
    <property type="entry name" value="Cas2"/>
    <property type="match status" value="1"/>
</dbReference>
<evidence type="ECO:0000256" key="1">
    <source>
        <dbReference type="ARBA" id="ARBA00001946"/>
    </source>
</evidence>
<dbReference type="InterPro" id="IPR019199">
    <property type="entry name" value="Virulence_VapD/CRISPR_Cas2"/>
</dbReference>
<dbReference type="PANTHER" id="PTHR34405">
    <property type="entry name" value="CRISPR-ASSOCIATED ENDORIBONUCLEASE CAS2"/>
    <property type="match status" value="1"/>
</dbReference>
<keyword evidence="7 9" id="KW-0460">Magnesium</keyword>
<comment type="caution">
    <text evidence="10">The sequence shown here is derived from an EMBL/GenBank/DDBJ whole genome shotgun (WGS) entry which is preliminary data.</text>
</comment>
<dbReference type="Gene3D" id="3.30.70.240">
    <property type="match status" value="1"/>
</dbReference>
<reference evidence="10" key="1">
    <citation type="submission" date="2021-01" db="EMBL/GenBank/DDBJ databases">
        <title>Genomic Encyclopedia of Type Strains, Phase IV (KMG-IV): sequencing the most valuable type-strain genomes for metagenomic binning, comparative biology and taxonomic classification.</title>
        <authorList>
            <person name="Goeker M."/>
        </authorList>
    </citation>
    <scope>NUCLEOTIDE SEQUENCE</scope>
    <source>
        <strain evidence="10">DSM 23230</strain>
    </source>
</reference>
<dbReference type="SUPFAM" id="SSF143430">
    <property type="entry name" value="TTP0101/SSO1404-like"/>
    <property type="match status" value="1"/>
</dbReference>
<dbReference type="AlphaFoldDB" id="A0A938XR52"/>
<dbReference type="Proteomes" id="UP000774000">
    <property type="component" value="Unassembled WGS sequence"/>
</dbReference>
<dbReference type="GO" id="GO:0051607">
    <property type="term" value="P:defense response to virus"/>
    <property type="evidence" value="ECO:0007669"/>
    <property type="project" value="UniProtKB-UniRule"/>
</dbReference>
<dbReference type="Pfam" id="PF09827">
    <property type="entry name" value="CRISPR_Cas2"/>
    <property type="match status" value="1"/>
</dbReference>
<dbReference type="EC" id="3.1.-.-" evidence="9"/>
<dbReference type="RefSeq" id="WP_204700813.1">
    <property type="nucleotide sequence ID" value="NZ_JAFBDQ010000004.1"/>
</dbReference>
<evidence type="ECO:0000313" key="10">
    <source>
        <dbReference type="EMBL" id="MBM7556096.1"/>
    </source>
</evidence>
<dbReference type="GO" id="GO:0043571">
    <property type="term" value="P:maintenance of CRISPR repeat elements"/>
    <property type="evidence" value="ECO:0007669"/>
    <property type="project" value="UniProtKB-UniRule"/>
</dbReference>
<dbReference type="InterPro" id="IPR021127">
    <property type="entry name" value="CRISPR_associated_Cas2"/>
</dbReference>
<keyword evidence="4 9" id="KW-0479">Metal-binding</keyword>
<proteinExistence type="inferred from homology"/>
<dbReference type="EMBL" id="JAFBDQ010000004">
    <property type="protein sequence ID" value="MBM7556096.1"/>
    <property type="molecule type" value="Genomic_DNA"/>
</dbReference>
<feature type="binding site" evidence="9">
    <location>
        <position position="8"/>
    </location>
    <ligand>
        <name>Mg(2+)</name>
        <dbReference type="ChEBI" id="CHEBI:18420"/>
        <note>catalytic</note>
    </ligand>
</feature>
<protein>
    <recommendedName>
        <fullName evidence="9">CRISPR-associated endoribonuclease Cas2</fullName>
        <ecNumber evidence="9">3.1.-.-</ecNumber>
    </recommendedName>
</protein>
<evidence type="ECO:0000313" key="11">
    <source>
        <dbReference type="Proteomes" id="UP000774000"/>
    </source>
</evidence>
<organism evidence="10 11">
    <name type="scientific">Halanaerobacter jeridensis</name>
    <dbReference type="NCBI Taxonomy" id="706427"/>
    <lineage>
        <taxon>Bacteria</taxon>
        <taxon>Bacillati</taxon>
        <taxon>Bacillota</taxon>
        <taxon>Clostridia</taxon>
        <taxon>Halanaerobiales</taxon>
        <taxon>Halobacteroidaceae</taxon>
        <taxon>Halanaerobacter</taxon>
    </lineage>
</organism>
<dbReference type="CDD" id="cd09725">
    <property type="entry name" value="Cas2_I_II_III"/>
    <property type="match status" value="1"/>
</dbReference>
<evidence type="ECO:0000256" key="5">
    <source>
        <dbReference type="ARBA" id="ARBA00022759"/>
    </source>
</evidence>
<evidence type="ECO:0000256" key="4">
    <source>
        <dbReference type="ARBA" id="ARBA00022723"/>
    </source>
</evidence>
<dbReference type="GO" id="GO:0046872">
    <property type="term" value="F:metal ion binding"/>
    <property type="evidence" value="ECO:0007669"/>
    <property type="project" value="UniProtKB-UniRule"/>
</dbReference>
<dbReference type="GO" id="GO:0004521">
    <property type="term" value="F:RNA endonuclease activity"/>
    <property type="evidence" value="ECO:0007669"/>
    <property type="project" value="InterPro"/>
</dbReference>
<evidence type="ECO:0000256" key="7">
    <source>
        <dbReference type="ARBA" id="ARBA00022842"/>
    </source>
</evidence>
<name>A0A938XR52_9FIRM</name>
<evidence type="ECO:0000256" key="2">
    <source>
        <dbReference type="ARBA" id="ARBA00009959"/>
    </source>
</evidence>
<evidence type="ECO:0000256" key="8">
    <source>
        <dbReference type="ARBA" id="ARBA00023118"/>
    </source>
</evidence>
<keyword evidence="5 9" id="KW-0255">Endonuclease</keyword>
<keyword evidence="8 9" id="KW-0051">Antiviral defense</keyword>
<comment type="cofactor">
    <cofactor evidence="1 9">
        <name>Mg(2+)</name>
        <dbReference type="ChEBI" id="CHEBI:18420"/>
    </cofactor>
</comment>
<evidence type="ECO:0000256" key="3">
    <source>
        <dbReference type="ARBA" id="ARBA00022722"/>
    </source>
</evidence>
<gene>
    <name evidence="9" type="primary">cas2</name>
    <name evidence="10" type="ORF">JOC47_000932</name>
</gene>
<keyword evidence="3 9" id="KW-0540">Nuclease</keyword>
<comment type="similarity">
    <text evidence="2 9">Belongs to the CRISPR-associated endoribonuclease Cas2 protein family.</text>
</comment>
<evidence type="ECO:0000256" key="9">
    <source>
        <dbReference type="HAMAP-Rule" id="MF_01471"/>
    </source>
</evidence>
<keyword evidence="11" id="KW-1185">Reference proteome</keyword>